<comment type="caution">
    <text evidence="1">The sequence shown here is derived from an EMBL/GenBank/DDBJ whole genome shotgun (WGS) entry which is preliminary data.</text>
</comment>
<gene>
    <name evidence="1" type="ORF">D7223_07390</name>
</gene>
<accession>A0A3A9ZLZ6</accession>
<organism evidence="1 2">
    <name type="scientific">Micromonospora endolithica</name>
    <dbReference type="NCBI Taxonomy" id="230091"/>
    <lineage>
        <taxon>Bacteria</taxon>
        <taxon>Bacillati</taxon>
        <taxon>Actinomycetota</taxon>
        <taxon>Actinomycetes</taxon>
        <taxon>Micromonosporales</taxon>
        <taxon>Micromonosporaceae</taxon>
        <taxon>Micromonospora</taxon>
    </lineage>
</organism>
<evidence type="ECO:0000313" key="2">
    <source>
        <dbReference type="Proteomes" id="UP000281726"/>
    </source>
</evidence>
<dbReference type="Proteomes" id="UP000281726">
    <property type="component" value="Unassembled WGS sequence"/>
</dbReference>
<reference evidence="1 2" key="1">
    <citation type="journal article" date="2004" name="Syst. Appl. Microbiol.">
        <title>Cryptoendolithic actinomycetes from antarctic sandstone rock samples: Micromonospora endolithica sp. nov. and two isolates related to Micromonospora coerulea Jensen 1932.</title>
        <authorList>
            <person name="Hirsch P."/>
            <person name="Mevs U."/>
            <person name="Kroppenstedt R.M."/>
            <person name="Schumann P."/>
            <person name="Stackebrandt E."/>
        </authorList>
    </citation>
    <scope>NUCLEOTIDE SEQUENCE [LARGE SCALE GENOMIC DNA]</scope>
    <source>
        <strain evidence="1 2">JCM 12677</strain>
    </source>
</reference>
<proteinExistence type="predicted"/>
<name>A0A3A9ZLZ6_9ACTN</name>
<sequence>MGVDVVLYRAVSVGTGRRRHVPMELLPDPDDALLDLVRRVRGTGRTPVLDQVDPVGLLVVPADWADSLLAELDRLAEAARGPAELAHVHRLEGLVHRLRADREMELRFEGD</sequence>
<dbReference type="AlphaFoldDB" id="A0A3A9ZLZ6"/>
<evidence type="ECO:0000313" key="1">
    <source>
        <dbReference type="EMBL" id="RKN49318.1"/>
    </source>
</evidence>
<keyword evidence="2" id="KW-1185">Reference proteome</keyword>
<dbReference type="OrthoDB" id="3405030at2"/>
<dbReference type="RefSeq" id="WP_120726382.1">
    <property type="nucleotide sequence ID" value="NZ_RBAK01000002.1"/>
</dbReference>
<protein>
    <submittedName>
        <fullName evidence="1">Uncharacterized protein</fullName>
    </submittedName>
</protein>
<dbReference type="EMBL" id="RBAK01000002">
    <property type="protein sequence ID" value="RKN49318.1"/>
    <property type="molecule type" value="Genomic_DNA"/>
</dbReference>